<reference evidence="1 2" key="1">
    <citation type="journal article" date="2019" name="Sci. Rep.">
        <title>Orb-weaving spider Araneus ventricosus genome elucidates the spidroin gene catalogue.</title>
        <authorList>
            <person name="Kono N."/>
            <person name="Nakamura H."/>
            <person name="Ohtoshi R."/>
            <person name="Moran D.A.P."/>
            <person name="Shinohara A."/>
            <person name="Yoshida Y."/>
            <person name="Fujiwara M."/>
            <person name="Mori M."/>
            <person name="Tomita M."/>
            <person name="Arakawa K."/>
        </authorList>
    </citation>
    <scope>NUCLEOTIDE SEQUENCE [LARGE SCALE GENOMIC DNA]</scope>
</reference>
<dbReference type="AlphaFoldDB" id="A0A4Y1ZLK5"/>
<protein>
    <submittedName>
        <fullName evidence="1">Uncharacterized protein</fullName>
    </submittedName>
</protein>
<name>A0A4Y1ZLK5_ARAVE</name>
<comment type="caution">
    <text evidence="1">The sequence shown here is derived from an EMBL/GenBank/DDBJ whole genome shotgun (WGS) entry which is preliminary data.</text>
</comment>
<keyword evidence="2" id="KW-1185">Reference proteome</keyword>
<organism evidence="1 2">
    <name type="scientific">Araneus ventricosus</name>
    <name type="common">Orbweaver spider</name>
    <name type="synonym">Epeira ventricosa</name>
    <dbReference type="NCBI Taxonomy" id="182803"/>
    <lineage>
        <taxon>Eukaryota</taxon>
        <taxon>Metazoa</taxon>
        <taxon>Ecdysozoa</taxon>
        <taxon>Arthropoda</taxon>
        <taxon>Chelicerata</taxon>
        <taxon>Arachnida</taxon>
        <taxon>Araneae</taxon>
        <taxon>Araneomorphae</taxon>
        <taxon>Entelegynae</taxon>
        <taxon>Araneoidea</taxon>
        <taxon>Araneidae</taxon>
        <taxon>Araneus</taxon>
    </lineage>
</organism>
<proteinExistence type="predicted"/>
<evidence type="ECO:0000313" key="1">
    <source>
        <dbReference type="EMBL" id="GBL56140.1"/>
    </source>
</evidence>
<dbReference type="EMBL" id="BGPR01150886">
    <property type="protein sequence ID" value="GBL56140.1"/>
    <property type="molecule type" value="Genomic_DNA"/>
</dbReference>
<accession>A0A4Y1ZLK5</accession>
<evidence type="ECO:0000313" key="2">
    <source>
        <dbReference type="Proteomes" id="UP000499080"/>
    </source>
</evidence>
<gene>
    <name evidence="1" type="ORF">AVEN_75276_1</name>
</gene>
<sequence length="82" mass="8869">MRSIEAELPLPLILTSSGPPNITGPTSGPQPIGWEPAVYMNVPKGVNCPCHVTSNMRGRSNVHKHQQTGRGLRFAYFADKGV</sequence>
<dbReference type="Proteomes" id="UP000499080">
    <property type="component" value="Unassembled WGS sequence"/>
</dbReference>